<organism evidence="1">
    <name type="scientific">marine sediment metagenome</name>
    <dbReference type="NCBI Taxonomy" id="412755"/>
    <lineage>
        <taxon>unclassified sequences</taxon>
        <taxon>metagenomes</taxon>
        <taxon>ecological metagenomes</taxon>
    </lineage>
</organism>
<protein>
    <submittedName>
        <fullName evidence="1">Uncharacterized protein</fullName>
    </submittedName>
</protein>
<evidence type="ECO:0000313" key="1">
    <source>
        <dbReference type="EMBL" id="KKN76948.1"/>
    </source>
</evidence>
<comment type="caution">
    <text evidence="1">The sequence shown here is derived from an EMBL/GenBank/DDBJ whole genome shotgun (WGS) entry which is preliminary data.</text>
</comment>
<dbReference type="EMBL" id="LAZR01000287">
    <property type="protein sequence ID" value="KKN76948.1"/>
    <property type="molecule type" value="Genomic_DNA"/>
</dbReference>
<accession>A0A0F9WF94</accession>
<gene>
    <name evidence="1" type="ORF">LCGC14_0366000</name>
</gene>
<reference evidence="1" key="1">
    <citation type="journal article" date="2015" name="Nature">
        <title>Complex archaea that bridge the gap between prokaryotes and eukaryotes.</title>
        <authorList>
            <person name="Spang A."/>
            <person name="Saw J.H."/>
            <person name="Jorgensen S.L."/>
            <person name="Zaremba-Niedzwiedzka K."/>
            <person name="Martijn J."/>
            <person name="Lind A.E."/>
            <person name="van Eijk R."/>
            <person name="Schleper C."/>
            <person name="Guy L."/>
            <person name="Ettema T.J."/>
        </authorList>
    </citation>
    <scope>NUCLEOTIDE SEQUENCE</scope>
</reference>
<proteinExistence type="predicted"/>
<name>A0A0F9WF94_9ZZZZ</name>
<dbReference type="AlphaFoldDB" id="A0A0F9WF94"/>
<sequence length="49" mass="5911">MLTEAEKKRVKELHREIWDEEHSGKGGFSLKLVRLTEEMQELYHKQEGR</sequence>